<name>A0A139AAE1_GONPJ</name>
<dbReference type="OMA" id="MAVCEDP"/>
<dbReference type="AlphaFoldDB" id="A0A139AAE1"/>
<dbReference type="EMBL" id="KQ965776">
    <property type="protein sequence ID" value="KXS13624.1"/>
    <property type="molecule type" value="Genomic_DNA"/>
</dbReference>
<dbReference type="PROSITE" id="PS01228">
    <property type="entry name" value="COF_1"/>
    <property type="match status" value="1"/>
</dbReference>
<dbReference type="GO" id="GO:0005829">
    <property type="term" value="C:cytosol"/>
    <property type="evidence" value="ECO:0007669"/>
    <property type="project" value="TreeGrafter"/>
</dbReference>
<dbReference type="Proteomes" id="UP000070544">
    <property type="component" value="Unassembled WGS sequence"/>
</dbReference>
<dbReference type="GO" id="GO:0000287">
    <property type="term" value="F:magnesium ion binding"/>
    <property type="evidence" value="ECO:0007669"/>
    <property type="project" value="TreeGrafter"/>
</dbReference>
<organism evidence="2 3">
    <name type="scientific">Gonapodya prolifera (strain JEL478)</name>
    <name type="common">Monoblepharis prolifera</name>
    <dbReference type="NCBI Taxonomy" id="1344416"/>
    <lineage>
        <taxon>Eukaryota</taxon>
        <taxon>Fungi</taxon>
        <taxon>Fungi incertae sedis</taxon>
        <taxon>Chytridiomycota</taxon>
        <taxon>Chytridiomycota incertae sedis</taxon>
        <taxon>Monoblepharidomycetes</taxon>
        <taxon>Monoblepharidales</taxon>
        <taxon>Gonapodyaceae</taxon>
        <taxon>Gonapodya</taxon>
    </lineage>
</organism>
<keyword evidence="3" id="KW-1185">Reference proteome</keyword>
<dbReference type="PANTHER" id="PTHR10000:SF8">
    <property type="entry name" value="HAD SUPERFAMILY HYDROLASE-LIKE, TYPE 3"/>
    <property type="match status" value="1"/>
</dbReference>
<evidence type="ECO:0000256" key="1">
    <source>
        <dbReference type="SAM" id="MobiDB-lite"/>
    </source>
</evidence>
<evidence type="ECO:0000313" key="3">
    <source>
        <dbReference type="Proteomes" id="UP000070544"/>
    </source>
</evidence>
<dbReference type="SUPFAM" id="SSF56784">
    <property type="entry name" value="HAD-like"/>
    <property type="match status" value="1"/>
</dbReference>
<dbReference type="GO" id="GO:0016791">
    <property type="term" value="F:phosphatase activity"/>
    <property type="evidence" value="ECO:0007669"/>
    <property type="project" value="TreeGrafter"/>
</dbReference>
<dbReference type="InterPro" id="IPR036412">
    <property type="entry name" value="HAD-like_sf"/>
</dbReference>
<reference evidence="2 3" key="1">
    <citation type="journal article" date="2015" name="Genome Biol. Evol.">
        <title>Phylogenomic analyses indicate that early fungi evolved digesting cell walls of algal ancestors of land plants.</title>
        <authorList>
            <person name="Chang Y."/>
            <person name="Wang S."/>
            <person name="Sekimoto S."/>
            <person name="Aerts A.L."/>
            <person name="Choi C."/>
            <person name="Clum A."/>
            <person name="LaButti K.M."/>
            <person name="Lindquist E.A."/>
            <person name="Yee Ngan C."/>
            <person name="Ohm R.A."/>
            <person name="Salamov A.A."/>
            <person name="Grigoriev I.V."/>
            <person name="Spatafora J.W."/>
            <person name="Berbee M.L."/>
        </authorList>
    </citation>
    <scope>NUCLEOTIDE SEQUENCE [LARGE SCALE GENOMIC DNA]</scope>
    <source>
        <strain evidence="2 3">JEL478</strain>
    </source>
</reference>
<dbReference type="PANTHER" id="PTHR10000">
    <property type="entry name" value="PHOSPHOSERINE PHOSPHATASE"/>
    <property type="match status" value="1"/>
</dbReference>
<dbReference type="InterPro" id="IPR023214">
    <property type="entry name" value="HAD_sf"/>
</dbReference>
<dbReference type="Pfam" id="PF08282">
    <property type="entry name" value="Hydrolase_3"/>
    <property type="match status" value="2"/>
</dbReference>
<dbReference type="PROSITE" id="PS01229">
    <property type="entry name" value="COF_2"/>
    <property type="match status" value="1"/>
</dbReference>
<proteinExistence type="predicted"/>
<feature type="region of interest" description="Disordered" evidence="1">
    <location>
        <begin position="1"/>
        <end position="36"/>
    </location>
</feature>
<evidence type="ECO:0000313" key="2">
    <source>
        <dbReference type="EMBL" id="KXS13624.1"/>
    </source>
</evidence>
<protein>
    <submittedName>
        <fullName evidence="2">HAD-like protein</fullName>
    </submittedName>
</protein>
<dbReference type="OrthoDB" id="27226at2759"/>
<dbReference type="Gene3D" id="3.40.50.1000">
    <property type="entry name" value="HAD superfamily/HAD-like"/>
    <property type="match status" value="1"/>
</dbReference>
<dbReference type="Gene3D" id="3.30.1240.10">
    <property type="match status" value="1"/>
</dbReference>
<dbReference type="STRING" id="1344416.A0A139AAE1"/>
<gene>
    <name evidence="2" type="ORF">M427DRAFT_58442</name>
</gene>
<accession>A0A139AAE1</accession>
<sequence length="364" mass="39131">MPPDTPHTGALAETPALADSNSHPSHPSHPAPPSLDSIPARAVALVASDVDGTLLAPDHSLHPLTRAAVARLRRSHPHVPFVICTGKPHASCAWIRDELDLHDMPAVHLNGCNVYVDGDLVWDKGLDGEVVHNLATDLSTGVEVSPGKVVAASVMLYVRNRVYRVVSVPPAPRANDDHHDHDGRPRRDFQLELKGYGEDVVADTQYAGEYGGKPESDGRWDLLALVRRGLVTVNKIVVCVPEEDADALRTYLLTHANSTYTVTQALGFALELIPPSVSKGAALEVLLSRLSLSWDHVMAFGDAENDVSMLSRARYGVAMANATRAASEVAAFGTRRNVEGGVGWALERVFREGEGEGQDGWVDG</sequence>